<evidence type="ECO:0000313" key="2">
    <source>
        <dbReference type="Proteomes" id="UP000619545"/>
    </source>
</evidence>
<name>A0A832T530_9EURY</name>
<accession>A0A832T530</accession>
<proteinExistence type="predicted"/>
<sequence>MKMLAITGVSFRVVEQLLTQGSTQIIVRSGNNLDAVVRLQPGDLVFVTTVGKRELKKGVSGVVATVRSVSVVHEHVVTGGDEHFEREFVAARLILNRVGSGRVREYKDCGVGRRVEVDVEMESAVSEAY</sequence>
<protein>
    <submittedName>
        <fullName evidence="1">DUF473 family protein</fullName>
    </submittedName>
</protein>
<comment type="caution">
    <text evidence="1">The sequence shown here is derived from an EMBL/GenBank/DDBJ whole genome shotgun (WGS) entry which is preliminary data.</text>
</comment>
<evidence type="ECO:0000313" key="1">
    <source>
        <dbReference type="EMBL" id="HII69624.1"/>
    </source>
</evidence>
<dbReference type="Pfam" id="PF04322">
    <property type="entry name" value="DUF473"/>
    <property type="match status" value="1"/>
</dbReference>
<dbReference type="EMBL" id="DUJS01000001">
    <property type="protein sequence ID" value="HII69624.1"/>
    <property type="molecule type" value="Genomic_DNA"/>
</dbReference>
<dbReference type="InterPro" id="IPR007417">
    <property type="entry name" value="DUF473"/>
</dbReference>
<reference evidence="1" key="1">
    <citation type="journal article" date="2020" name="bioRxiv">
        <title>A rank-normalized archaeal taxonomy based on genome phylogeny resolves widespread incomplete and uneven classifications.</title>
        <authorList>
            <person name="Rinke C."/>
            <person name="Chuvochina M."/>
            <person name="Mussig A.J."/>
            <person name="Chaumeil P.-A."/>
            <person name="Waite D.W."/>
            <person name="Whitman W.B."/>
            <person name="Parks D.H."/>
            <person name="Hugenholtz P."/>
        </authorList>
    </citation>
    <scope>NUCLEOTIDE SEQUENCE</scope>
    <source>
        <strain evidence="1">UBA8853</strain>
    </source>
</reference>
<dbReference type="OMA" id="IPWEESD"/>
<dbReference type="Proteomes" id="UP000619545">
    <property type="component" value="Unassembled WGS sequence"/>
</dbReference>
<organism evidence="1 2">
    <name type="scientific">Methanopyrus kandleri</name>
    <dbReference type="NCBI Taxonomy" id="2320"/>
    <lineage>
        <taxon>Archaea</taxon>
        <taxon>Methanobacteriati</taxon>
        <taxon>Methanobacteriota</taxon>
        <taxon>Methanomada group</taxon>
        <taxon>Methanopyri</taxon>
        <taxon>Methanopyrales</taxon>
        <taxon>Methanopyraceae</taxon>
        <taxon>Methanopyrus</taxon>
    </lineage>
</organism>
<dbReference type="AlphaFoldDB" id="A0A832T530"/>
<gene>
    <name evidence="1" type="ORF">HA336_00130</name>
</gene>